<evidence type="ECO:0000256" key="5">
    <source>
        <dbReference type="ARBA" id="ARBA00022801"/>
    </source>
</evidence>
<dbReference type="Gene3D" id="1.10.101.10">
    <property type="entry name" value="PGBD-like superfamily/PGBD"/>
    <property type="match status" value="1"/>
</dbReference>
<evidence type="ECO:0000256" key="2">
    <source>
        <dbReference type="ARBA" id="ARBA00018364"/>
    </source>
</evidence>
<keyword evidence="3" id="KW-0309">Germination</keyword>
<keyword evidence="12" id="KW-1185">Reference proteome</keyword>
<evidence type="ECO:0000259" key="9">
    <source>
        <dbReference type="Pfam" id="PF01471"/>
    </source>
</evidence>
<gene>
    <name evidence="11" type="primary">sleB</name>
    <name evidence="11" type="ORF">NWF35_07430</name>
</gene>
<protein>
    <recommendedName>
        <fullName evidence="2 8">Spore cortex-lytic enzyme</fullName>
    </recommendedName>
</protein>
<evidence type="ECO:0000256" key="7">
    <source>
        <dbReference type="ARBA" id="ARBA00023316"/>
    </source>
</evidence>
<evidence type="ECO:0000313" key="11">
    <source>
        <dbReference type="EMBL" id="MDN4593731.1"/>
    </source>
</evidence>
<keyword evidence="7" id="KW-0961">Cell wall biogenesis/degradation</keyword>
<evidence type="ECO:0000256" key="8">
    <source>
        <dbReference type="NCBIfam" id="TIGR02869"/>
    </source>
</evidence>
<dbReference type="RefSeq" id="WP_301238420.1">
    <property type="nucleotide sequence ID" value="NZ_JANRHH010000031.1"/>
</dbReference>
<dbReference type="Pfam" id="PF01471">
    <property type="entry name" value="PG_binding_1"/>
    <property type="match status" value="1"/>
</dbReference>
<sequence>MSIWKKWAWVLTGAVVAVIVAAVPFGNGKAEAAAPTMIQYGSNNGDVWDLQYRLLQLGLYRGKLDGIYGLKTEKAVIQYQIHHKLRIDGITGPQTWGSLKRHTVSKQTVSKKVHRQPWHSVNSRFSKQDIALIARAVYSEARGEPYKGQVAVAAVILNRIDSPEFPKTVRGVIFQDGAFTAVQDGQFWMNPNSTAYRATMDAIRGWDPTHGSLYYFNPDTATSGWIWSRPQVTKIGNHIFTK</sequence>
<name>A0ABT8IMG8_9BACL</name>
<dbReference type="InterPro" id="IPR036365">
    <property type="entry name" value="PGBD-like_sf"/>
</dbReference>
<evidence type="ECO:0000259" key="10">
    <source>
        <dbReference type="Pfam" id="PF07486"/>
    </source>
</evidence>
<dbReference type="InterPro" id="IPR002477">
    <property type="entry name" value="Peptidoglycan-bd-like"/>
</dbReference>
<dbReference type="Gene3D" id="1.10.10.2520">
    <property type="entry name" value="Cell wall hydrolase SleB, domain 1"/>
    <property type="match status" value="1"/>
</dbReference>
<dbReference type="EMBL" id="JANRHH010000031">
    <property type="protein sequence ID" value="MDN4593731.1"/>
    <property type="molecule type" value="Genomic_DNA"/>
</dbReference>
<keyword evidence="4" id="KW-0732">Signal</keyword>
<dbReference type="Pfam" id="PF07486">
    <property type="entry name" value="Hydrolase_2"/>
    <property type="match status" value="1"/>
</dbReference>
<keyword evidence="5" id="KW-0378">Hydrolase</keyword>
<dbReference type="NCBIfam" id="TIGR02869">
    <property type="entry name" value="spore_SleB"/>
    <property type="match status" value="1"/>
</dbReference>
<evidence type="ECO:0000313" key="12">
    <source>
        <dbReference type="Proteomes" id="UP001174196"/>
    </source>
</evidence>
<proteinExistence type="inferred from homology"/>
<evidence type="ECO:0000256" key="4">
    <source>
        <dbReference type="ARBA" id="ARBA00022729"/>
    </source>
</evidence>
<reference evidence="11" key="1">
    <citation type="submission" date="2022-08" db="EMBL/GenBank/DDBJ databases">
        <title>Polycladomyces zharkentsis sp. nov., a novel thermophilic CMC and starch-degrading bacterium isolated from a geothermal spring in Kazakhstan.</title>
        <authorList>
            <person name="Mashzhan A."/>
            <person name="Kistaubaeva A."/>
            <person name="Javier-Lopez R."/>
            <person name="Birkeland N.-K."/>
        </authorList>
    </citation>
    <scope>NUCLEOTIDE SEQUENCE</scope>
    <source>
        <strain evidence="11">KSR 13</strain>
    </source>
</reference>
<evidence type="ECO:0000256" key="3">
    <source>
        <dbReference type="ARBA" id="ARBA00022544"/>
    </source>
</evidence>
<evidence type="ECO:0000256" key="1">
    <source>
        <dbReference type="ARBA" id="ARBA00007010"/>
    </source>
</evidence>
<comment type="similarity">
    <text evidence="1">Belongs to the SleB family.</text>
</comment>
<keyword evidence="6" id="KW-0749">Sporulation</keyword>
<dbReference type="InterPro" id="IPR036366">
    <property type="entry name" value="PGBDSf"/>
</dbReference>
<dbReference type="InterPro" id="IPR014224">
    <property type="entry name" value="Spore_cortex_SleB"/>
</dbReference>
<accession>A0ABT8IMG8</accession>
<dbReference type="InterPro" id="IPR011105">
    <property type="entry name" value="Cell_wall_hydrolase_SleB"/>
</dbReference>
<organism evidence="11 12">
    <name type="scientific">Polycladomyces subterraneus</name>
    <dbReference type="NCBI Taxonomy" id="1016997"/>
    <lineage>
        <taxon>Bacteria</taxon>
        <taxon>Bacillati</taxon>
        <taxon>Bacillota</taxon>
        <taxon>Bacilli</taxon>
        <taxon>Bacillales</taxon>
        <taxon>Thermoactinomycetaceae</taxon>
        <taxon>Polycladomyces</taxon>
    </lineage>
</organism>
<comment type="caution">
    <text evidence="11">The sequence shown here is derived from an EMBL/GenBank/DDBJ whole genome shotgun (WGS) entry which is preliminary data.</text>
</comment>
<feature type="domain" description="Peptidoglycan binding-like" evidence="9">
    <location>
        <begin position="45"/>
        <end position="99"/>
    </location>
</feature>
<dbReference type="SUPFAM" id="SSF47090">
    <property type="entry name" value="PGBD-like"/>
    <property type="match status" value="1"/>
</dbReference>
<evidence type="ECO:0000256" key="6">
    <source>
        <dbReference type="ARBA" id="ARBA00022969"/>
    </source>
</evidence>
<feature type="domain" description="Cell wall hydrolase SleB" evidence="10">
    <location>
        <begin position="143"/>
        <end position="240"/>
    </location>
</feature>
<dbReference type="InterPro" id="IPR042047">
    <property type="entry name" value="SleB_dom1"/>
</dbReference>
<dbReference type="Proteomes" id="UP001174196">
    <property type="component" value="Unassembled WGS sequence"/>
</dbReference>
<dbReference type="Gene3D" id="6.20.240.60">
    <property type="match status" value="1"/>
</dbReference>